<keyword evidence="1" id="KW-0808">Transferase</keyword>
<dbReference type="InterPro" id="IPR037359">
    <property type="entry name" value="NST/OST"/>
</dbReference>
<evidence type="ECO:0000259" key="4">
    <source>
        <dbReference type="Pfam" id="PF00685"/>
    </source>
</evidence>
<evidence type="ECO:0000313" key="6">
    <source>
        <dbReference type="Proteomes" id="UP000272942"/>
    </source>
</evidence>
<evidence type="ECO:0000256" key="2">
    <source>
        <dbReference type="ARBA" id="ARBA00023180"/>
    </source>
</evidence>
<dbReference type="Pfam" id="PF00685">
    <property type="entry name" value="Sulfotransfer_1"/>
    <property type="match status" value="1"/>
</dbReference>
<dbReference type="GO" id="GO:0015016">
    <property type="term" value="F:heparan sulfate N-sulfotransferase activity"/>
    <property type="evidence" value="ECO:0007669"/>
    <property type="project" value="TreeGrafter"/>
</dbReference>
<feature type="binding site" evidence="3">
    <location>
        <position position="145"/>
    </location>
    <ligand>
        <name>3'-phosphoadenylyl sulfate</name>
        <dbReference type="ChEBI" id="CHEBI:58339"/>
    </ligand>
</feature>
<organism evidence="7">
    <name type="scientific">Echinostoma caproni</name>
    <dbReference type="NCBI Taxonomy" id="27848"/>
    <lineage>
        <taxon>Eukaryota</taxon>
        <taxon>Metazoa</taxon>
        <taxon>Spiralia</taxon>
        <taxon>Lophotrochozoa</taxon>
        <taxon>Platyhelminthes</taxon>
        <taxon>Trematoda</taxon>
        <taxon>Digenea</taxon>
        <taxon>Plagiorchiida</taxon>
        <taxon>Echinostomata</taxon>
        <taxon>Echinostomatoidea</taxon>
        <taxon>Echinostomatidae</taxon>
        <taxon>Echinostoma</taxon>
    </lineage>
</organism>
<evidence type="ECO:0000313" key="7">
    <source>
        <dbReference type="WBParaSite" id="ECPE_0001013201-mRNA-1"/>
    </source>
</evidence>
<dbReference type="SUPFAM" id="SSF52540">
    <property type="entry name" value="P-loop containing nucleoside triphosphate hydrolases"/>
    <property type="match status" value="1"/>
</dbReference>
<feature type="binding site" evidence="3">
    <location>
        <position position="153"/>
    </location>
    <ligand>
        <name>3'-phosphoadenylyl sulfate</name>
        <dbReference type="ChEBI" id="CHEBI:58339"/>
    </ligand>
</feature>
<protein>
    <submittedName>
        <fullName evidence="7">Sulfotransfer_1 domain-containing protein</fullName>
    </submittedName>
</protein>
<proteinExistence type="predicted"/>
<accession>A0A183AT15</accession>
<dbReference type="InterPro" id="IPR000863">
    <property type="entry name" value="Sulfotransferase_dom"/>
</dbReference>
<dbReference type="GO" id="GO:0005794">
    <property type="term" value="C:Golgi apparatus"/>
    <property type="evidence" value="ECO:0007669"/>
    <property type="project" value="TreeGrafter"/>
</dbReference>
<keyword evidence="6" id="KW-1185">Reference proteome</keyword>
<sequence length="222" mass="25097">MPNHVAAHYHDRERLCMNGLESGAYLSLAGDNYPVKCQDLSHFLQKAPGSTALVHFLRLHPRLAINRYQFPTTFEELQFFSSDEIYARGVHWYFTQLNDSHAASANLSSAERVLFEKSATYFASAKAPARIHALVPSVQLIVLLRDPVERAYSWYQHMLAHGDIAPQLISFMDLMRFGSNITAPDLIRRSQSTELHRLGVNPSNRTSVLTVDSLVQFLVVIV</sequence>
<dbReference type="InterPro" id="IPR027417">
    <property type="entry name" value="P-loop_NTPase"/>
</dbReference>
<evidence type="ECO:0000313" key="5">
    <source>
        <dbReference type="EMBL" id="VDP86480.1"/>
    </source>
</evidence>
<dbReference type="Gene3D" id="3.40.50.300">
    <property type="entry name" value="P-loop containing nucleotide triphosphate hydrolases"/>
    <property type="match status" value="1"/>
</dbReference>
<dbReference type="EMBL" id="UZAN01048487">
    <property type="protein sequence ID" value="VDP86480.1"/>
    <property type="molecule type" value="Genomic_DNA"/>
</dbReference>
<reference evidence="7" key="1">
    <citation type="submission" date="2016-06" db="UniProtKB">
        <authorList>
            <consortium name="WormBaseParasite"/>
        </authorList>
    </citation>
    <scope>IDENTIFICATION</scope>
</reference>
<gene>
    <name evidence="5" type="ORF">ECPE_LOCUS10100</name>
</gene>
<dbReference type="GO" id="GO:0019213">
    <property type="term" value="F:deacetylase activity"/>
    <property type="evidence" value="ECO:0007669"/>
    <property type="project" value="TreeGrafter"/>
</dbReference>
<name>A0A183AT15_9TREM</name>
<dbReference type="Proteomes" id="UP000272942">
    <property type="component" value="Unassembled WGS sequence"/>
</dbReference>
<dbReference type="PANTHER" id="PTHR10605:SF56">
    <property type="entry name" value="BIFUNCTIONAL HEPARAN SULFATE N-DEACETYLASE_N-SULFOTRANSFERASE"/>
    <property type="match status" value="1"/>
</dbReference>
<evidence type="ECO:0000256" key="1">
    <source>
        <dbReference type="ARBA" id="ARBA00022679"/>
    </source>
</evidence>
<dbReference type="PANTHER" id="PTHR10605">
    <property type="entry name" value="HEPARAN SULFATE SULFOTRANSFERASE"/>
    <property type="match status" value="1"/>
</dbReference>
<evidence type="ECO:0000256" key="3">
    <source>
        <dbReference type="PIRSR" id="PIRSR637359-2"/>
    </source>
</evidence>
<dbReference type="AlphaFoldDB" id="A0A183AT15"/>
<keyword evidence="2" id="KW-0325">Glycoprotein</keyword>
<dbReference type="WBParaSite" id="ECPE_0001013201-mRNA-1">
    <property type="protein sequence ID" value="ECPE_0001013201-mRNA-1"/>
    <property type="gene ID" value="ECPE_0001013201"/>
</dbReference>
<dbReference type="OrthoDB" id="16988at2759"/>
<feature type="domain" description="Sulfotransferase" evidence="4">
    <location>
        <begin position="49"/>
        <end position="163"/>
    </location>
</feature>
<reference evidence="5 6" key="2">
    <citation type="submission" date="2018-11" db="EMBL/GenBank/DDBJ databases">
        <authorList>
            <consortium name="Pathogen Informatics"/>
        </authorList>
    </citation>
    <scope>NUCLEOTIDE SEQUENCE [LARGE SCALE GENOMIC DNA]</scope>
    <source>
        <strain evidence="5 6">Egypt</strain>
    </source>
</reference>